<feature type="domain" description="DUF2760" evidence="2">
    <location>
        <begin position="82"/>
        <end position="204"/>
    </location>
</feature>
<evidence type="ECO:0000313" key="4">
    <source>
        <dbReference type="Proteomes" id="UP001156905"/>
    </source>
</evidence>
<keyword evidence="1" id="KW-0812">Transmembrane</keyword>
<evidence type="ECO:0000256" key="1">
    <source>
        <dbReference type="SAM" id="Phobius"/>
    </source>
</evidence>
<keyword evidence="1" id="KW-1133">Transmembrane helix</keyword>
<gene>
    <name evidence="3" type="ORF">GCM10007857_26700</name>
</gene>
<comment type="caution">
    <text evidence="3">The sequence shown here is derived from an EMBL/GenBank/DDBJ whole genome shotgun (WGS) entry which is preliminary data.</text>
</comment>
<keyword evidence="4" id="KW-1185">Reference proteome</keyword>
<dbReference type="RefSeq" id="WP_284265762.1">
    <property type="nucleotide sequence ID" value="NZ_BSOW01000008.1"/>
</dbReference>
<sequence>MHAMKVIAIVVVLLLAVVNALELLPAATAFRMYLSAGAVALSLVALIAILVGRSSSRDNRSADAEAARPIPVTTRANQADAEIVSFLALLQARGRLVDFLMDDINAHDDAQVGAAARVVHAGCKTALLEHFRISPVRAESEGSTVQVAAGYSPDEYRLLGKISGPAPFSGVLVHHGWKTDAVNLPRVLRNSTHRLPAIAPAEVELR</sequence>
<keyword evidence="1" id="KW-0472">Membrane</keyword>
<reference evidence="4" key="1">
    <citation type="journal article" date="2019" name="Int. J. Syst. Evol. Microbiol.">
        <title>The Global Catalogue of Microorganisms (GCM) 10K type strain sequencing project: providing services to taxonomists for standard genome sequencing and annotation.</title>
        <authorList>
            <consortium name="The Broad Institute Genomics Platform"/>
            <consortium name="The Broad Institute Genome Sequencing Center for Infectious Disease"/>
            <person name="Wu L."/>
            <person name="Ma J."/>
        </authorList>
    </citation>
    <scope>NUCLEOTIDE SEQUENCE [LARGE SCALE GENOMIC DNA]</scope>
    <source>
        <strain evidence="4">NBRC 102520</strain>
    </source>
</reference>
<evidence type="ECO:0000259" key="2">
    <source>
        <dbReference type="Pfam" id="PF10816"/>
    </source>
</evidence>
<evidence type="ECO:0000313" key="3">
    <source>
        <dbReference type="EMBL" id="GLR85959.1"/>
    </source>
</evidence>
<feature type="transmembrane region" description="Helical" evidence="1">
    <location>
        <begin position="30"/>
        <end position="51"/>
    </location>
</feature>
<organism evidence="3 4">
    <name type="scientific">Bradyrhizobium iriomotense</name>
    <dbReference type="NCBI Taxonomy" id="441950"/>
    <lineage>
        <taxon>Bacteria</taxon>
        <taxon>Pseudomonadati</taxon>
        <taxon>Pseudomonadota</taxon>
        <taxon>Alphaproteobacteria</taxon>
        <taxon>Hyphomicrobiales</taxon>
        <taxon>Nitrobacteraceae</taxon>
        <taxon>Bradyrhizobium</taxon>
    </lineage>
</organism>
<dbReference type="InterPro" id="IPR021212">
    <property type="entry name" value="DUF2760"/>
</dbReference>
<protein>
    <recommendedName>
        <fullName evidence="2">DUF2760 domain-containing protein</fullName>
    </recommendedName>
</protein>
<proteinExistence type="predicted"/>
<accession>A0ABQ6AUP9</accession>
<dbReference type="Proteomes" id="UP001156905">
    <property type="component" value="Unassembled WGS sequence"/>
</dbReference>
<dbReference type="Pfam" id="PF10816">
    <property type="entry name" value="DUF2760"/>
    <property type="match status" value="1"/>
</dbReference>
<name>A0ABQ6AUP9_9BRAD</name>
<dbReference type="EMBL" id="BSOW01000008">
    <property type="protein sequence ID" value="GLR85959.1"/>
    <property type="molecule type" value="Genomic_DNA"/>
</dbReference>